<evidence type="ECO:0000256" key="1">
    <source>
        <dbReference type="ARBA" id="ARBA00006484"/>
    </source>
</evidence>
<keyword evidence="2" id="KW-0560">Oxidoreductase</keyword>
<sequence length="307" mass="31783">MSERIGELATEPDVSDNVNERPAADGFGYDGLGLKGRVVIVAGAGGGGIGTAVCRLAARAGATVIAVSRSPENLAEHIEPLAGQGLPITPVAADVSTDAGIATALDRARSAPGTLHGLVNVAGGAAPATWMPATRVTRDDWRGLFEQNLETMFFTSQAVAAEMRAQGRPGSIVSISSISGMNTAPFHIAYGTAKAALVAATRTMAAELALDGIRVNAVAPGVTETPASRTYVGEDPDRDRRAIAMGRRGRPDEQAGPILFLLSDLSTYVTGQTLLVDGGLNLKWTHLGPDNTSLFLEDASFRAAITH</sequence>
<dbReference type="PANTHER" id="PTHR42760:SF133">
    <property type="entry name" value="3-OXOACYL-[ACYL-CARRIER-PROTEIN] REDUCTASE"/>
    <property type="match status" value="1"/>
</dbReference>
<gene>
    <name evidence="3" type="ORF">DFR68_101936</name>
</gene>
<protein>
    <submittedName>
        <fullName evidence="3">NAD(P)-dependent dehydrogenase (Short-subunit alcohol dehydrogenase family)</fullName>
    </submittedName>
</protein>
<dbReference type="Gene3D" id="3.40.50.720">
    <property type="entry name" value="NAD(P)-binding Rossmann-like Domain"/>
    <property type="match status" value="1"/>
</dbReference>
<dbReference type="Proteomes" id="UP000255355">
    <property type="component" value="Unassembled WGS sequence"/>
</dbReference>
<dbReference type="InterPro" id="IPR002347">
    <property type="entry name" value="SDR_fam"/>
</dbReference>
<dbReference type="GO" id="GO:0016616">
    <property type="term" value="F:oxidoreductase activity, acting on the CH-OH group of donors, NAD or NADP as acceptor"/>
    <property type="evidence" value="ECO:0007669"/>
    <property type="project" value="TreeGrafter"/>
</dbReference>
<organism evidence="3 4">
    <name type="scientific">Nocardia mexicana</name>
    <dbReference type="NCBI Taxonomy" id="279262"/>
    <lineage>
        <taxon>Bacteria</taxon>
        <taxon>Bacillati</taxon>
        <taxon>Actinomycetota</taxon>
        <taxon>Actinomycetes</taxon>
        <taxon>Mycobacteriales</taxon>
        <taxon>Nocardiaceae</taxon>
        <taxon>Nocardia</taxon>
    </lineage>
</organism>
<dbReference type="FunFam" id="3.40.50.720:FF:000084">
    <property type="entry name" value="Short-chain dehydrogenase reductase"/>
    <property type="match status" value="1"/>
</dbReference>
<evidence type="ECO:0000256" key="2">
    <source>
        <dbReference type="ARBA" id="ARBA00023002"/>
    </source>
</evidence>
<keyword evidence="4" id="KW-1185">Reference proteome</keyword>
<reference evidence="3 4" key="1">
    <citation type="submission" date="2018-07" db="EMBL/GenBank/DDBJ databases">
        <title>Genomic Encyclopedia of Type Strains, Phase IV (KMG-IV): sequencing the most valuable type-strain genomes for metagenomic binning, comparative biology and taxonomic classification.</title>
        <authorList>
            <person name="Goeker M."/>
        </authorList>
    </citation>
    <scope>NUCLEOTIDE SEQUENCE [LARGE SCALE GENOMIC DNA]</scope>
    <source>
        <strain evidence="3 4">DSM 44952</strain>
    </source>
</reference>
<comment type="similarity">
    <text evidence="1">Belongs to the short-chain dehydrogenases/reductases (SDR) family.</text>
</comment>
<dbReference type="STRING" id="1210089.GCA_001613165_01778"/>
<dbReference type="PRINTS" id="PR00080">
    <property type="entry name" value="SDRFAMILY"/>
</dbReference>
<dbReference type="SUPFAM" id="SSF51735">
    <property type="entry name" value="NAD(P)-binding Rossmann-fold domains"/>
    <property type="match status" value="1"/>
</dbReference>
<dbReference type="EMBL" id="QQAZ01000001">
    <property type="protein sequence ID" value="RDI56099.1"/>
    <property type="molecule type" value="Genomic_DNA"/>
</dbReference>
<dbReference type="OrthoDB" id="3463043at2"/>
<dbReference type="CDD" id="cd05233">
    <property type="entry name" value="SDR_c"/>
    <property type="match status" value="1"/>
</dbReference>
<comment type="caution">
    <text evidence="3">The sequence shown here is derived from an EMBL/GenBank/DDBJ whole genome shotgun (WGS) entry which is preliminary data.</text>
</comment>
<evidence type="ECO:0000313" key="4">
    <source>
        <dbReference type="Proteomes" id="UP000255355"/>
    </source>
</evidence>
<dbReference type="AlphaFoldDB" id="A0A370HKP7"/>
<name>A0A370HKP7_9NOCA</name>
<dbReference type="Pfam" id="PF13561">
    <property type="entry name" value="adh_short_C2"/>
    <property type="match status" value="1"/>
</dbReference>
<proteinExistence type="inferred from homology"/>
<dbReference type="PRINTS" id="PR00081">
    <property type="entry name" value="GDHRDH"/>
</dbReference>
<dbReference type="PANTHER" id="PTHR42760">
    <property type="entry name" value="SHORT-CHAIN DEHYDROGENASES/REDUCTASES FAMILY MEMBER"/>
    <property type="match status" value="1"/>
</dbReference>
<evidence type="ECO:0000313" key="3">
    <source>
        <dbReference type="EMBL" id="RDI56099.1"/>
    </source>
</evidence>
<accession>A0A370HKP7</accession>
<dbReference type="InterPro" id="IPR036291">
    <property type="entry name" value="NAD(P)-bd_dom_sf"/>
</dbReference>